<keyword evidence="1" id="KW-0378">Hydrolase</keyword>
<sequence>MDQIVVFFDGACEPINPGGVGTYAFVVRGAEAYSEAGIACEPGPHCTNNVAEYTGLVKALRWLRARGIKGAVVKGDSQLVIRQVQGIYAVRSERLKPLYEEARALAKEVGAVLMWIPREKNLADELTKAAYISYLDTRPDLVEAFRRYFAGDDLLAEVEALGLKPYKYMSRIDAMRLIRRAAARRRAAPRGHETEGF</sequence>
<dbReference type="EMBL" id="JZWT02000004">
    <property type="protein sequence ID" value="MFB6490074.1"/>
    <property type="molecule type" value="Genomic_DNA"/>
</dbReference>
<dbReference type="Proteomes" id="UP000033636">
    <property type="component" value="Unassembled WGS sequence"/>
</dbReference>
<name>A0ACC6UZ26_9CREN</name>
<evidence type="ECO:0000313" key="1">
    <source>
        <dbReference type="EMBL" id="MFB6490074.1"/>
    </source>
</evidence>
<protein>
    <submittedName>
        <fullName evidence="1">Ribonuclease HI</fullName>
        <ecNumber evidence="1">3.1.26.4</ecNumber>
    </submittedName>
</protein>
<evidence type="ECO:0000313" key="2">
    <source>
        <dbReference type="Proteomes" id="UP000033636"/>
    </source>
</evidence>
<proteinExistence type="predicted"/>
<gene>
    <name evidence="1" type="primary">rnhA</name>
    <name evidence="1" type="ORF">TU35_002315</name>
</gene>
<accession>A0ACC6UZ26</accession>
<comment type="caution">
    <text evidence="1">The sequence shown here is derived from an EMBL/GenBank/DDBJ whole genome shotgun (WGS) entry which is preliminary data.</text>
</comment>
<reference evidence="1" key="1">
    <citation type="submission" date="2024-07" db="EMBL/GenBank/DDBJ databases">
        <title>Metagenome and Metagenome-Assembled Genomes of Archaea from a hot spring from the geothermal field of Los Azufres, Mexico.</title>
        <authorList>
            <person name="Marin-Paredes R."/>
            <person name="Martinez-Romero E."/>
            <person name="Servin-Garciduenas L.E."/>
        </authorList>
    </citation>
    <scope>NUCLEOTIDE SEQUENCE</scope>
</reference>
<dbReference type="EC" id="3.1.26.4" evidence="1"/>
<organism evidence="1 2">
    <name type="scientific">Thermoproteus sp. AZ2</name>
    <dbReference type="NCBI Taxonomy" id="1609232"/>
    <lineage>
        <taxon>Archaea</taxon>
        <taxon>Thermoproteota</taxon>
        <taxon>Thermoprotei</taxon>
        <taxon>Thermoproteales</taxon>
        <taxon>Thermoproteaceae</taxon>
        <taxon>Thermoproteus</taxon>
    </lineage>
</organism>